<keyword evidence="1 3" id="KW-0863">Zinc-finger</keyword>
<keyword evidence="6" id="KW-1185">Reference proteome</keyword>
<feature type="domain" description="RING-type" evidence="5">
    <location>
        <begin position="358"/>
        <end position="403"/>
    </location>
</feature>
<dbReference type="PROSITE" id="PS50089">
    <property type="entry name" value="ZF_RING_2"/>
    <property type="match status" value="1"/>
</dbReference>
<feature type="region of interest" description="Disordered" evidence="4">
    <location>
        <begin position="136"/>
        <end position="174"/>
    </location>
</feature>
<feature type="compositionally biased region" description="Low complexity" evidence="4">
    <location>
        <begin position="37"/>
        <end position="52"/>
    </location>
</feature>
<evidence type="ECO:0000313" key="7">
    <source>
        <dbReference type="WBParaSite" id="scf7180000424583.g13505"/>
    </source>
</evidence>
<keyword evidence="1 3" id="KW-0479">Metal-binding</keyword>
<accession>A0A915P8M3</accession>
<dbReference type="GO" id="GO:0006511">
    <property type="term" value="P:ubiquitin-dependent protein catabolic process"/>
    <property type="evidence" value="ECO:0007669"/>
    <property type="project" value="TreeGrafter"/>
</dbReference>
<evidence type="ECO:0000259" key="5">
    <source>
        <dbReference type="PROSITE" id="PS50089"/>
    </source>
</evidence>
<evidence type="ECO:0000256" key="3">
    <source>
        <dbReference type="PROSITE-ProRule" id="PRU00175"/>
    </source>
</evidence>
<dbReference type="CDD" id="cd16448">
    <property type="entry name" value="RING-H2"/>
    <property type="match status" value="1"/>
</dbReference>
<dbReference type="GO" id="GO:0061630">
    <property type="term" value="F:ubiquitin protein ligase activity"/>
    <property type="evidence" value="ECO:0007669"/>
    <property type="project" value="TreeGrafter"/>
</dbReference>
<dbReference type="PANTHER" id="PTHR22765">
    <property type="entry name" value="RING FINGER AND PROTEASE ASSOCIATED DOMAIN-CONTAINING"/>
    <property type="match status" value="1"/>
</dbReference>
<dbReference type="SUPFAM" id="SSF57850">
    <property type="entry name" value="RING/U-box"/>
    <property type="match status" value="1"/>
</dbReference>
<evidence type="ECO:0000256" key="1">
    <source>
        <dbReference type="ARBA" id="ARBA00022771"/>
    </source>
</evidence>
<keyword evidence="2" id="KW-0862">Zinc</keyword>
<dbReference type="WBParaSite" id="scf7180000424583.g13505">
    <property type="protein sequence ID" value="scf7180000424583.g13505"/>
    <property type="gene ID" value="scf7180000424583.g13505"/>
</dbReference>
<evidence type="ECO:0000256" key="2">
    <source>
        <dbReference type="ARBA" id="ARBA00022833"/>
    </source>
</evidence>
<dbReference type="Pfam" id="PF13639">
    <property type="entry name" value="zf-RING_2"/>
    <property type="match status" value="1"/>
</dbReference>
<dbReference type="GO" id="GO:0008270">
    <property type="term" value="F:zinc ion binding"/>
    <property type="evidence" value="ECO:0007669"/>
    <property type="project" value="UniProtKB-KW"/>
</dbReference>
<protein>
    <submittedName>
        <fullName evidence="7">RING-type domain-containing protein</fullName>
    </submittedName>
</protein>
<dbReference type="Gene3D" id="3.30.40.10">
    <property type="entry name" value="Zinc/RING finger domain, C3HC4 (zinc finger)"/>
    <property type="match status" value="1"/>
</dbReference>
<evidence type="ECO:0000256" key="4">
    <source>
        <dbReference type="SAM" id="MobiDB-lite"/>
    </source>
</evidence>
<feature type="region of interest" description="Disordered" evidence="4">
    <location>
        <begin position="194"/>
        <end position="247"/>
    </location>
</feature>
<reference evidence="7" key="1">
    <citation type="submission" date="2022-11" db="UniProtKB">
        <authorList>
            <consortium name="WormBaseParasite"/>
        </authorList>
    </citation>
    <scope>IDENTIFICATION</scope>
</reference>
<dbReference type="InterPro" id="IPR001841">
    <property type="entry name" value="Znf_RING"/>
</dbReference>
<feature type="compositionally biased region" description="Gly residues" evidence="4">
    <location>
        <begin position="209"/>
        <end position="223"/>
    </location>
</feature>
<dbReference type="PANTHER" id="PTHR22765:SF434">
    <property type="entry name" value="GB|AAD18119.1-RELATED"/>
    <property type="match status" value="1"/>
</dbReference>
<feature type="region of interest" description="Disordered" evidence="4">
    <location>
        <begin position="18"/>
        <end position="57"/>
    </location>
</feature>
<dbReference type="AlphaFoldDB" id="A0A915P8M3"/>
<dbReference type="Proteomes" id="UP000887560">
    <property type="component" value="Unplaced"/>
</dbReference>
<dbReference type="InterPro" id="IPR051826">
    <property type="entry name" value="E3_ubiquitin-ligase_domain"/>
</dbReference>
<sequence length="437" mass="48390">MNRSPKFLDIPFRLGAAAKRGGRGRPANTRGGGSRGAGSSVVGESSAGSSSSVNETQNQIPLVSEVLKDIADIRDYMDCFRLLDHITEHPEDYHNIEQNKEFLEELLKKKGESKKQIKVIMNKMVTDESTRTEIKNYCKEEGRGGRRGSGGSLRSRHEGSHGVGSSSSSGAGKHRGLLKAQNFTLPFYCSPGRGGRGGQARHLRSGHAGSRGVGSGVVGGDGVGSSSRGAHGEASSSSIVGPSFSESEKEKIQRVRAELIRDYTESKDVDKYNTFHNCFVEMEVLSREGHNKITNIPNECLKFLEESLLKQGILGNDLKRAKNEMMRNGDAFNQIKEYCKKIMEFMLNDALSNHITDCSICLEEFQQDEIIVRSKCGHYFHWDCLSKNVAIGQGNYDSCPLCRKKLESITNEEVEELNEKLKIIHLGFEGKYVFREN</sequence>
<organism evidence="6 7">
    <name type="scientific">Meloidogyne floridensis</name>
    <dbReference type="NCBI Taxonomy" id="298350"/>
    <lineage>
        <taxon>Eukaryota</taxon>
        <taxon>Metazoa</taxon>
        <taxon>Ecdysozoa</taxon>
        <taxon>Nematoda</taxon>
        <taxon>Chromadorea</taxon>
        <taxon>Rhabditida</taxon>
        <taxon>Tylenchina</taxon>
        <taxon>Tylenchomorpha</taxon>
        <taxon>Tylenchoidea</taxon>
        <taxon>Meloidogynidae</taxon>
        <taxon>Meloidogyninae</taxon>
        <taxon>Meloidogyne</taxon>
    </lineage>
</organism>
<evidence type="ECO:0000313" key="6">
    <source>
        <dbReference type="Proteomes" id="UP000887560"/>
    </source>
</evidence>
<dbReference type="SMART" id="SM00184">
    <property type="entry name" value="RING"/>
    <property type="match status" value="1"/>
</dbReference>
<dbReference type="InterPro" id="IPR013083">
    <property type="entry name" value="Znf_RING/FYVE/PHD"/>
</dbReference>
<proteinExistence type="predicted"/>
<name>A0A915P8M3_9BILA</name>